<keyword evidence="4 13" id="KW-0732">Signal</keyword>
<dbReference type="GO" id="GO:0007157">
    <property type="term" value="P:heterophilic cell-cell adhesion via plasma membrane cell adhesion molecules"/>
    <property type="evidence" value="ECO:0007669"/>
    <property type="project" value="UniProtKB-ARBA"/>
</dbReference>
<dbReference type="PROSITE" id="PS00242">
    <property type="entry name" value="INTEGRIN_ALPHA"/>
    <property type="match status" value="1"/>
</dbReference>
<dbReference type="Gene3D" id="1.20.5.930">
    <property type="entry name" value="Bicelle-embedded integrin alpha(iib) transmembrane segment"/>
    <property type="match status" value="1"/>
</dbReference>
<dbReference type="Pfam" id="PF20806">
    <property type="entry name" value="Integrin_A_Ig_3"/>
    <property type="match status" value="1"/>
</dbReference>
<dbReference type="SUPFAM" id="SSF69318">
    <property type="entry name" value="Integrin alpha N-terminal domain"/>
    <property type="match status" value="1"/>
</dbReference>
<dbReference type="InterPro" id="IPR000413">
    <property type="entry name" value="Integrin_alpha"/>
</dbReference>
<feature type="transmembrane region" description="Helical" evidence="13">
    <location>
        <begin position="1021"/>
        <end position="1045"/>
    </location>
</feature>
<organism evidence="17 18">
    <name type="scientific">Petrolisthes cinctipes</name>
    <name type="common">Flat porcelain crab</name>
    <dbReference type="NCBI Taxonomy" id="88211"/>
    <lineage>
        <taxon>Eukaryota</taxon>
        <taxon>Metazoa</taxon>
        <taxon>Ecdysozoa</taxon>
        <taxon>Arthropoda</taxon>
        <taxon>Crustacea</taxon>
        <taxon>Multicrustacea</taxon>
        <taxon>Malacostraca</taxon>
        <taxon>Eumalacostraca</taxon>
        <taxon>Eucarida</taxon>
        <taxon>Decapoda</taxon>
        <taxon>Pleocyemata</taxon>
        <taxon>Anomura</taxon>
        <taxon>Galatheoidea</taxon>
        <taxon>Porcellanidae</taxon>
        <taxon>Petrolisthes</taxon>
    </lineage>
</organism>
<evidence type="ECO:0000313" key="18">
    <source>
        <dbReference type="Proteomes" id="UP001286313"/>
    </source>
</evidence>
<feature type="domain" description="Integrin alpha third immunoglobulin-like" evidence="16">
    <location>
        <begin position="784"/>
        <end position="1013"/>
    </location>
</feature>
<sequence>MPPCPWYYLVVVVVLVLPVWGFNLEPRESHIFSYPEEVQSQGREPYFGFSVALQKQHVDGPAWLVVGAPRANSSEYLPDRITEPGAVFKCSLQSHECEELRIDRNGNNLANTDTDFGYQDLKNFGWLGGALDTQPSFNQRQATAVCAPRWKNQFFPQTYLINGVCYWMNASLPNAPARKKMPLVQNSKQTRNVNGREMFFYSHGQVGFSVHFPDNPTEMILGAPGVFNWQGTVVRLKDKGPPVTGEISRRRRQAGTIKEYLMFASDFVPNPWHTPNIEDFDLMGYAVTSGRYRRSDELLYCGGAPRGAASLGKVIIFNFPREETRSLEVVQELVGEQLGANFGAALTSADINGDGLSDLVVGAPMYSLRDQPDVGTIRVLLSTQQDHLPQLSQTNYHGTRVSFGRFGTTLASLGDLNADGYEDICVGAPFEESGAVYIFLGSAGGLRTTHSQRLVPEHFTGTPAMKGFGMALSRGIDVDDNAYPDLAIGSFLSGHAIVVRSRPVATLVGSVIATPSSITLQEKSFTVTACIQYGGHRVPRQLAVKGTLSLDSQLSRAFFTDTSTFTRSFDDLIRFNDSSCKTYNVRLVDGPINPHEPIVLKMDFKPVESPSVPILSQPVADPSTTSGVTSRVSIVTGCESDGDDTCHTDLRLETGFLHVGSMDKLVIGSDKNPVFEVSVFNLGEPAFLPNMTVQVAPPLALLLPSSHDCNFPVPGQRTSLMCRLSNPIPRDGQDTVQVTVDAGQLTDASSEMGVKVMVTADGVEVQPQDNIVSQTLKLEAQASLKIHGYSQEEQIHYSLDDKGKINTTEAATVRHSFTLVKEGPTPLGQVLFDISIPIRFPRDITFVTIYPPQTNFQGQPVSCQLFGAEFAVLQSENKGDGSIVDVPKITGNPDHLQPQDGGSINRRRRQADSKLENGGTSVVQRTGDFNCSSGEVECARLNCQLDSWPRDTHTAELSLKLKIHMDVLADKMPPMAGAVLKSTAKATILSLNPLVAFTGDKMAIIQVGTQIQPESLMGAGVPWWVILLAVLGGLLLLGLLAYGLYKAGFFQRKEMEEMKAQKAWVEPSSSYGTANTGLIREQEK</sequence>
<dbReference type="Gene3D" id="2.60.40.1460">
    <property type="entry name" value="Integrin domains. Chain A, domain 2"/>
    <property type="match status" value="1"/>
</dbReference>
<evidence type="ECO:0000313" key="17">
    <source>
        <dbReference type="EMBL" id="KAK3883403.1"/>
    </source>
</evidence>
<dbReference type="InterPro" id="IPR048286">
    <property type="entry name" value="Integrin_alpha_Ig-like_3"/>
</dbReference>
<keyword evidence="5" id="KW-0677">Repeat</keyword>
<name>A0AAE1KTQ3_PETCI</name>
<comment type="caution">
    <text evidence="17">The sequence shown here is derived from an EMBL/GenBank/DDBJ whole genome shotgun (WGS) entry which is preliminary data.</text>
</comment>
<feature type="repeat" description="FG-GAP" evidence="12">
    <location>
        <begin position="328"/>
        <end position="389"/>
    </location>
</feature>
<dbReference type="InterPro" id="IPR013517">
    <property type="entry name" value="FG-GAP"/>
</dbReference>
<dbReference type="InterPro" id="IPR032695">
    <property type="entry name" value="Integrin_dom_sf"/>
</dbReference>
<dbReference type="Pfam" id="PF20805">
    <property type="entry name" value="Integrin_A_Ig_2"/>
    <property type="match status" value="1"/>
</dbReference>
<dbReference type="Gene3D" id="2.130.10.130">
    <property type="entry name" value="Integrin alpha, N-terminal"/>
    <property type="match status" value="1"/>
</dbReference>
<dbReference type="InterPro" id="IPR028994">
    <property type="entry name" value="Integrin_alpha_N"/>
</dbReference>
<dbReference type="EMBL" id="JAWQEG010000993">
    <property type="protein sequence ID" value="KAK3883403.1"/>
    <property type="molecule type" value="Genomic_DNA"/>
</dbReference>
<dbReference type="Gene3D" id="2.60.40.1510">
    <property type="entry name" value="ntegrin, alpha v. Chain A, domain 3"/>
    <property type="match status" value="1"/>
</dbReference>
<comment type="subcellular location">
    <subcellularLocation>
        <location evidence="1 13">Membrane</location>
        <topology evidence="1 13">Single-pass type I membrane protein</topology>
    </subcellularLocation>
</comment>
<feature type="repeat" description="FG-GAP" evidence="12">
    <location>
        <begin position="33"/>
        <end position="99"/>
    </location>
</feature>
<dbReference type="GO" id="GO:0005178">
    <property type="term" value="F:integrin binding"/>
    <property type="evidence" value="ECO:0007669"/>
    <property type="project" value="TreeGrafter"/>
</dbReference>
<evidence type="ECO:0000256" key="2">
    <source>
        <dbReference type="ARBA" id="ARBA00008054"/>
    </source>
</evidence>
<feature type="repeat" description="FG-GAP" evidence="12">
    <location>
        <begin position="393"/>
        <end position="448"/>
    </location>
</feature>
<feature type="chain" id="PRO_5041767637" description="Integrin alpha-2 domain-containing protein" evidence="13">
    <location>
        <begin position="22"/>
        <end position="1084"/>
    </location>
</feature>
<keyword evidence="18" id="KW-1185">Reference proteome</keyword>
<evidence type="ECO:0008006" key="19">
    <source>
        <dbReference type="Google" id="ProtNLM"/>
    </source>
</evidence>
<dbReference type="GO" id="GO:0008305">
    <property type="term" value="C:integrin complex"/>
    <property type="evidence" value="ECO:0007669"/>
    <property type="project" value="InterPro"/>
</dbReference>
<evidence type="ECO:0000256" key="11">
    <source>
        <dbReference type="ARBA" id="ARBA00023180"/>
    </source>
</evidence>
<evidence type="ECO:0000256" key="5">
    <source>
        <dbReference type="ARBA" id="ARBA00022737"/>
    </source>
</evidence>
<keyword evidence="3 13" id="KW-0812">Transmembrane</keyword>
<evidence type="ECO:0000256" key="1">
    <source>
        <dbReference type="ARBA" id="ARBA00004479"/>
    </source>
</evidence>
<keyword evidence="11" id="KW-0325">Glycoprotein</keyword>
<dbReference type="Gene3D" id="2.60.40.1530">
    <property type="entry name" value="ntegrin, alpha v. Chain A, domain 4"/>
    <property type="match status" value="1"/>
</dbReference>
<keyword evidence="10 13" id="KW-0675">Receptor</keyword>
<proteinExistence type="inferred from homology"/>
<evidence type="ECO:0000259" key="16">
    <source>
        <dbReference type="Pfam" id="PF20806"/>
    </source>
</evidence>
<dbReference type="GO" id="GO:0009897">
    <property type="term" value="C:external side of plasma membrane"/>
    <property type="evidence" value="ECO:0007669"/>
    <property type="project" value="TreeGrafter"/>
</dbReference>
<dbReference type="InterPro" id="IPR013519">
    <property type="entry name" value="Int_alpha_beta-p"/>
</dbReference>
<evidence type="ECO:0000256" key="10">
    <source>
        <dbReference type="ARBA" id="ARBA00023170"/>
    </source>
</evidence>
<evidence type="ECO:0000256" key="13">
    <source>
        <dbReference type="RuleBase" id="RU003762"/>
    </source>
</evidence>
<feature type="domain" description="Integrin alpha second immunoglobulin-like" evidence="15">
    <location>
        <begin position="643"/>
        <end position="776"/>
    </location>
</feature>
<dbReference type="GO" id="GO:0033627">
    <property type="term" value="P:cell adhesion mediated by integrin"/>
    <property type="evidence" value="ECO:0007669"/>
    <property type="project" value="TreeGrafter"/>
</dbReference>
<evidence type="ECO:0000256" key="14">
    <source>
        <dbReference type="SAM" id="MobiDB-lite"/>
    </source>
</evidence>
<keyword evidence="8 13" id="KW-0401">Integrin</keyword>
<protein>
    <recommendedName>
        <fullName evidence="19">Integrin alpha-2 domain-containing protein</fullName>
    </recommendedName>
</protein>
<dbReference type="InterPro" id="IPR048285">
    <property type="entry name" value="Integrin_alpha_Ig-like_2"/>
</dbReference>
<feature type="signal peptide" evidence="13">
    <location>
        <begin position="1"/>
        <end position="21"/>
    </location>
</feature>
<dbReference type="Pfam" id="PF01839">
    <property type="entry name" value="FG-GAP"/>
    <property type="match status" value="2"/>
</dbReference>
<accession>A0AAE1KTQ3</accession>
<dbReference type="PROSITE" id="PS51470">
    <property type="entry name" value="FG_GAP"/>
    <property type="match status" value="4"/>
</dbReference>
<dbReference type="PRINTS" id="PR01185">
    <property type="entry name" value="INTEGRINA"/>
</dbReference>
<evidence type="ECO:0000256" key="12">
    <source>
        <dbReference type="PROSITE-ProRule" id="PRU00803"/>
    </source>
</evidence>
<keyword evidence="6 13" id="KW-0130">Cell adhesion</keyword>
<dbReference type="PANTHER" id="PTHR23220:SF83">
    <property type="entry name" value="INTEGRIN ALPHA-PS3-RELATED"/>
    <property type="match status" value="1"/>
</dbReference>
<evidence type="ECO:0000256" key="7">
    <source>
        <dbReference type="ARBA" id="ARBA00022989"/>
    </source>
</evidence>
<feature type="repeat" description="FG-GAP" evidence="12">
    <location>
        <begin position="454"/>
        <end position="516"/>
    </location>
</feature>
<dbReference type="AlphaFoldDB" id="A0AAE1KTQ3"/>
<keyword evidence="9 13" id="KW-0472">Membrane</keyword>
<dbReference type="GO" id="GO:0007229">
    <property type="term" value="P:integrin-mediated signaling pathway"/>
    <property type="evidence" value="ECO:0007669"/>
    <property type="project" value="UniProtKB-KW"/>
</dbReference>
<evidence type="ECO:0000256" key="6">
    <source>
        <dbReference type="ARBA" id="ARBA00022889"/>
    </source>
</evidence>
<evidence type="ECO:0000256" key="9">
    <source>
        <dbReference type="ARBA" id="ARBA00023136"/>
    </source>
</evidence>
<evidence type="ECO:0000256" key="8">
    <source>
        <dbReference type="ARBA" id="ARBA00023037"/>
    </source>
</evidence>
<comment type="similarity">
    <text evidence="2 13">Belongs to the integrin alpha chain family.</text>
</comment>
<keyword evidence="7 13" id="KW-1133">Transmembrane helix</keyword>
<feature type="region of interest" description="Disordered" evidence="14">
    <location>
        <begin position="889"/>
        <end position="919"/>
    </location>
</feature>
<dbReference type="SUPFAM" id="SSF69179">
    <property type="entry name" value="Integrin domains"/>
    <property type="match status" value="2"/>
</dbReference>
<dbReference type="PANTHER" id="PTHR23220">
    <property type="entry name" value="INTEGRIN ALPHA"/>
    <property type="match status" value="1"/>
</dbReference>
<dbReference type="SMART" id="SM00191">
    <property type="entry name" value="Int_alpha"/>
    <property type="match status" value="5"/>
</dbReference>
<reference evidence="17" key="1">
    <citation type="submission" date="2023-10" db="EMBL/GenBank/DDBJ databases">
        <title>Genome assemblies of two species of porcelain crab, Petrolisthes cinctipes and Petrolisthes manimaculis (Anomura: Porcellanidae).</title>
        <authorList>
            <person name="Angst P."/>
        </authorList>
    </citation>
    <scope>NUCLEOTIDE SEQUENCE</scope>
    <source>
        <strain evidence="17">PB745_01</strain>
        <tissue evidence="17">Gill</tissue>
    </source>
</reference>
<dbReference type="GO" id="GO:0007160">
    <property type="term" value="P:cell-matrix adhesion"/>
    <property type="evidence" value="ECO:0007669"/>
    <property type="project" value="TreeGrafter"/>
</dbReference>
<evidence type="ECO:0000259" key="15">
    <source>
        <dbReference type="Pfam" id="PF20805"/>
    </source>
</evidence>
<evidence type="ECO:0000256" key="4">
    <source>
        <dbReference type="ARBA" id="ARBA00022729"/>
    </source>
</evidence>
<gene>
    <name evidence="17" type="ORF">Pcinc_012279</name>
</gene>
<dbReference type="InterPro" id="IPR018184">
    <property type="entry name" value="Integrin_alpha_C_CS"/>
</dbReference>
<dbReference type="Proteomes" id="UP001286313">
    <property type="component" value="Unassembled WGS sequence"/>
</dbReference>
<evidence type="ECO:0000256" key="3">
    <source>
        <dbReference type="ARBA" id="ARBA00022692"/>
    </source>
</evidence>